<dbReference type="GO" id="GO:0016747">
    <property type="term" value="F:acyltransferase activity, transferring groups other than amino-acyl groups"/>
    <property type="evidence" value="ECO:0007669"/>
    <property type="project" value="InterPro"/>
</dbReference>
<evidence type="ECO:0000259" key="1">
    <source>
        <dbReference type="PROSITE" id="PS51186"/>
    </source>
</evidence>
<dbReference type="Gene3D" id="3.40.630.30">
    <property type="match status" value="1"/>
</dbReference>
<dbReference type="InterPro" id="IPR000182">
    <property type="entry name" value="GNAT_dom"/>
</dbReference>
<dbReference type="EMBL" id="SOAG01000004">
    <property type="protein sequence ID" value="TDS64307.1"/>
    <property type="molecule type" value="Genomic_DNA"/>
</dbReference>
<dbReference type="SUPFAM" id="SSF55729">
    <property type="entry name" value="Acyl-CoA N-acyltransferases (Nat)"/>
    <property type="match status" value="1"/>
</dbReference>
<dbReference type="AlphaFoldDB" id="A0A4R7F7V2"/>
<gene>
    <name evidence="2" type="ORF">C8P70_10423</name>
</gene>
<reference evidence="2 3" key="1">
    <citation type="submission" date="2019-03" db="EMBL/GenBank/DDBJ databases">
        <title>Genomic Encyclopedia of Archaeal and Bacterial Type Strains, Phase II (KMG-II): from individual species to whole genera.</title>
        <authorList>
            <person name="Goeker M."/>
        </authorList>
    </citation>
    <scope>NUCLEOTIDE SEQUENCE [LARGE SCALE GENOMIC DNA]</scope>
    <source>
        <strain evidence="2 3">DSM 28213</strain>
    </source>
</reference>
<dbReference type="Pfam" id="PF13302">
    <property type="entry name" value="Acetyltransf_3"/>
    <property type="match status" value="1"/>
</dbReference>
<dbReference type="OrthoDB" id="9811523at2"/>
<dbReference type="PANTHER" id="PTHR43792">
    <property type="entry name" value="GNAT FAMILY, PUTATIVE (AFU_ORTHOLOGUE AFUA_3G00765)-RELATED-RELATED"/>
    <property type="match status" value="1"/>
</dbReference>
<evidence type="ECO:0000313" key="2">
    <source>
        <dbReference type="EMBL" id="TDS64307.1"/>
    </source>
</evidence>
<proteinExistence type="predicted"/>
<accession>A0A4R7F7V2</accession>
<dbReference type="PROSITE" id="PS51186">
    <property type="entry name" value="GNAT"/>
    <property type="match status" value="1"/>
</dbReference>
<dbReference type="Proteomes" id="UP000295215">
    <property type="component" value="Unassembled WGS sequence"/>
</dbReference>
<feature type="domain" description="N-acetyltransferase" evidence="1">
    <location>
        <begin position="26"/>
        <end position="172"/>
    </location>
</feature>
<name>A0A4R7F7V2_9FLAO</name>
<organism evidence="2 3">
    <name type="scientific">Myroides indicus</name>
    <dbReference type="NCBI Taxonomy" id="1323422"/>
    <lineage>
        <taxon>Bacteria</taxon>
        <taxon>Pseudomonadati</taxon>
        <taxon>Bacteroidota</taxon>
        <taxon>Flavobacteriia</taxon>
        <taxon>Flavobacteriales</taxon>
        <taxon>Flavobacteriaceae</taxon>
        <taxon>Myroides</taxon>
    </lineage>
</organism>
<keyword evidence="2" id="KW-0808">Transferase</keyword>
<dbReference type="RefSeq" id="WP_133711764.1">
    <property type="nucleotide sequence ID" value="NZ_SOAG01000004.1"/>
</dbReference>
<keyword evidence="3" id="KW-1185">Reference proteome</keyword>
<comment type="caution">
    <text evidence="2">The sequence shown here is derived from an EMBL/GenBank/DDBJ whole genome shotgun (WGS) entry which is preliminary data.</text>
</comment>
<protein>
    <submittedName>
        <fullName evidence="2">RimJ/RimL family protein N-acetyltransferase</fullName>
    </submittedName>
</protein>
<sequence>MKFQRDIQFTSQRLHFEIVSDQYVQDIFRELTPEVAKFLPFVPTGKIEDTYGFVSYSLNQLKKGEDITFVVLDRETNSFVGCCGIHEITSESASLGIWLKVSASGKGLGTELIQALEDYANESLSIDCLIYNVDKNNKGSIKIAEKLGFVYYKSFLRKVSEEKVLDMLQYVKSTN</sequence>
<dbReference type="InterPro" id="IPR051531">
    <property type="entry name" value="N-acetyltransferase"/>
</dbReference>
<dbReference type="InterPro" id="IPR016181">
    <property type="entry name" value="Acyl_CoA_acyltransferase"/>
</dbReference>
<evidence type="ECO:0000313" key="3">
    <source>
        <dbReference type="Proteomes" id="UP000295215"/>
    </source>
</evidence>